<feature type="domain" description="COG4 transport protein middle alpha-helical bundle" evidence="9">
    <location>
        <begin position="169"/>
        <end position="473"/>
    </location>
</feature>
<name>A0A2A9NC11_9AGAR</name>
<comment type="similarity">
    <text evidence="2">Belongs to the COG4 family.</text>
</comment>
<evidence type="ECO:0000256" key="7">
    <source>
        <dbReference type="ARBA" id="ARBA00023136"/>
    </source>
</evidence>
<protein>
    <recommendedName>
        <fullName evidence="3">Conserved oligomeric Golgi complex subunit 4</fullName>
    </recommendedName>
    <alternativeName>
        <fullName evidence="8">Component of oligomeric Golgi complex 4</fullName>
    </alternativeName>
</protein>
<evidence type="ECO:0000256" key="5">
    <source>
        <dbReference type="ARBA" id="ARBA00022927"/>
    </source>
</evidence>
<evidence type="ECO:0000256" key="2">
    <source>
        <dbReference type="ARBA" id="ARBA00009215"/>
    </source>
</evidence>
<dbReference type="OrthoDB" id="47059at2759"/>
<organism evidence="10 11">
    <name type="scientific">Amanita thiersii Skay4041</name>
    <dbReference type="NCBI Taxonomy" id="703135"/>
    <lineage>
        <taxon>Eukaryota</taxon>
        <taxon>Fungi</taxon>
        <taxon>Dikarya</taxon>
        <taxon>Basidiomycota</taxon>
        <taxon>Agaricomycotina</taxon>
        <taxon>Agaricomycetes</taxon>
        <taxon>Agaricomycetidae</taxon>
        <taxon>Agaricales</taxon>
        <taxon>Pluteineae</taxon>
        <taxon>Amanitaceae</taxon>
        <taxon>Amanita</taxon>
    </lineage>
</organism>
<dbReference type="GO" id="GO:0000139">
    <property type="term" value="C:Golgi membrane"/>
    <property type="evidence" value="ECO:0007669"/>
    <property type="project" value="UniProtKB-SubCell"/>
</dbReference>
<dbReference type="Pfam" id="PF08318">
    <property type="entry name" value="COG4_m"/>
    <property type="match status" value="1"/>
</dbReference>
<dbReference type="InterPro" id="IPR048680">
    <property type="entry name" value="COG4_N"/>
</dbReference>
<keyword evidence="11" id="KW-1185">Reference proteome</keyword>
<comment type="subcellular location">
    <subcellularLocation>
        <location evidence="1">Golgi apparatus membrane</location>
        <topology evidence="1">Peripheral membrane protein</topology>
    </subcellularLocation>
</comment>
<evidence type="ECO:0000259" key="9">
    <source>
        <dbReference type="SMART" id="SM00762"/>
    </source>
</evidence>
<dbReference type="SMART" id="SM00762">
    <property type="entry name" value="Cog4"/>
    <property type="match status" value="1"/>
</dbReference>
<dbReference type="GO" id="GO:0015031">
    <property type="term" value="P:protein transport"/>
    <property type="evidence" value="ECO:0007669"/>
    <property type="project" value="UniProtKB-KW"/>
</dbReference>
<dbReference type="EMBL" id="KZ302457">
    <property type="protein sequence ID" value="PFH45270.1"/>
    <property type="molecule type" value="Genomic_DNA"/>
</dbReference>
<dbReference type="PANTHER" id="PTHR24016">
    <property type="entry name" value="CONSERVED OLIGOMERIC GOLGI COMPLEX SUBUNIT 4"/>
    <property type="match status" value="1"/>
</dbReference>
<gene>
    <name evidence="10" type="ORF">AMATHDRAFT_71881</name>
</gene>
<dbReference type="InterPro" id="IPR013167">
    <property type="entry name" value="COG4_M"/>
</dbReference>
<evidence type="ECO:0000256" key="8">
    <source>
        <dbReference type="ARBA" id="ARBA00031340"/>
    </source>
</evidence>
<evidence type="ECO:0000313" key="11">
    <source>
        <dbReference type="Proteomes" id="UP000242287"/>
    </source>
</evidence>
<evidence type="ECO:0000256" key="6">
    <source>
        <dbReference type="ARBA" id="ARBA00023034"/>
    </source>
</evidence>
<keyword evidence="6" id="KW-0333">Golgi apparatus</keyword>
<dbReference type="InterPro" id="IPR048682">
    <property type="entry name" value="COG4"/>
</dbReference>
<dbReference type="Pfam" id="PF20662">
    <property type="entry name" value="COG4_C"/>
    <property type="match status" value="1"/>
</dbReference>
<evidence type="ECO:0000256" key="3">
    <source>
        <dbReference type="ARBA" id="ARBA00020975"/>
    </source>
</evidence>
<proteinExistence type="inferred from homology"/>
<sequence length="724" mass="82132">MSEYHPEESGLRKLTRLQEILTSMSAYQTEEDELSSSLTVLLSDIAAIRHSLIRMESITEDLCHLRQDTWSLNNIVSSTAGTATRISQHVQHLDEEMSRIKEAGDHVSQVLELRGSLIALRDAIENQDWESATRHCARAMSVPSDVMSGRFAETVIPTESFHLPPANMLQISRNKLLDIYTQEFSKASHNRDSASTTRFFKMFPAIGCENEGLAIYSQFIAQLVKIKVSPVSGQPTAHHYVISLTALLENIATIVDQHQPIVDKYYGKGRMKRVIKHILWESDKVIANLLNNWEDERSLKSKLVEISNPAHSPFASMKRSPVPVSESSTLDPRDIDRVTSELTAMVGRWNLFKLFIMDSFLEPADGGNVVDNDFVVTSTHAHRQFERLVTTYYIPFEVWYMKTIIDKAHRLAAPDWAQLPITTTTPDDVFYVFKVIINRLLSTGSVAGVSQSLERLREVIEQDYIGLFKKKLDDIHGTGSMALLARTEKAERECRFSYIVTLNDLDLSHSHLDQLLKDILKNSLLSQHFSEMEQAAVSYQISSLCGLKLRLLSTIRSGAELLFAQFIRPKMRGLISDMFKDISYMLDDDSYSSLENQDTVKKRLVKSWESLAEGYKDFFTENNYRLFFGMAIDALLQPLEKAITHMKFSELGAIRFDRDLRAVISFLTSQIAFGDVRTKFARLQQMSMLLNLDSGEDLSEIYNASGITWKLDIAEAKAVIGLRV</sequence>
<accession>A0A2A9NC11</accession>
<keyword evidence="5" id="KW-0653">Protein transport</keyword>
<dbReference type="AlphaFoldDB" id="A0A2A9NC11"/>
<keyword evidence="7" id="KW-0472">Membrane</keyword>
<dbReference type="PANTHER" id="PTHR24016:SF0">
    <property type="entry name" value="CONSERVED OLIGOMERIC GOLGI COMPLEX SUBUNIT 4"/>
    <property type="match status" value="1"/>
</dbReference>
<keyword evidence="4" id="KW-0813">Transport</keyword>
<feature type="non-terminal residue" evidence="10">
    <location>
        <position position="1"/>
    </location>
</feature>
<dbReference type="Gene3D" id="1.20.58.1970">
    <property type="match status" value="1"/>
</dbReference>
<dbReference type="Pfam" id="PF20663">
    <property type="entry name" value="COG4_N"/>
    <property type="match status" value="1"/>
</dbReference>
<dbReference type="STRING" id="703135.A0A2A9NC11"/>
<evidence type="ECO:0000256" key="1">
    <source>
        <dbReference type="ARBA" id="ARBA00004395"/>
    </source>
</evidence>
<evidence type="ECO:0000256" key="4">
    <source>
        <dbReference type="ARBA" id="ARBA00022448"/>
    </source>
</evidence>
<dbReference type="Proteomes" id="UP000242287">
    <property type="component" value="Unassembled WGS sequence"/>
</dbReference>
<evidence type="ECO:0000313" key="10">
    <source>
        <dbReference type="EMBL" id="PFH45270.1"/>
    </source>
</evidence>
<reference evidence="10 11" key="1">
    <citation type="submission" date="2014-02" db="EMBL/GenBank/DDBJ databases">
        <title>Transposable element dynamics among asymbiotic and ectomycorrhizal Amanita fungi.</title>
        <authorList>
            <consortium name="DOE Joint Genome Institute"/>
            <person name="Hess J."/>
            <person name="Skrede I."/>
            <person name="Wolfe B."/>
            <person name="LaButti K."/>
            <person name="Ohm R.A."/>
            <person name="Grigoriev I.V."/>
            <person name="Pringle A."/>
        </authorList>
    </citation>
    <scope>NUCLEOTIDE SEQUENCE [LARGE SCALE GENOMIC DNA]</scope>
    <source>
        <strain evidence="10 11">SKay4041</strain>
    </source>
</reference>
<dbReference type="InterPro" id="IPR048684">
    <property type="entry name" value="COG4_C"/>
</dbReference>